<dbReference type="EMBL" id="JACXWD010000086">
    <property type="protein sequence ID" value="MBD3869426.1"/>
    <property type="molecule type" value="Genomic_DNA"/>
</dbReference>
<sequence>DPHKVDRVGALRARQIAVRLARAGAGNSVTVWLGYLPGQETADFVHAEVDGEFWDEGRIGKAVTIPDLSLEGSFIELELASVKWTELLRNGYFGDEKLSWER</sequence>
<feature type="domain" description="S-adenosylmethionine synthetase C-terminal" evidence="2">
    <location>
        <begin position="1"/>
        <end position="102"/>
    </location>
</feature>
<protein>
    <submittedName>
        <fullName evidence="3">Methionine adenosyltransferase domain-containing protein</fullName>
    </submittedName>
</protein>
<accession>A0A8J6XYV1</accession>
<dbReference type="GO" id="GO:0004478">
    <property type="term" value="F:methionine adenosyltransferase activity"/>
    <property type="evidence" value="ECO:0007669"/>
    <property type="project" value="InterPro"/>
</dbReference>
<feature type="non-terminal residue" evidence="3">
    <location>
        <position position="1"/>
    </location>
</feature>
<evidence type="ECO:0000256" key="1">
    <source>
        <dbReference type="ARBA" id="ARBA00022723"/>
    </source>
</evidence>
<dbReference type="GO" id="GO:0006556">
    <property type="term" value="P:S-adenosylmethionine biosynthetic process"/>
    <property type="evidence" value="ECO:0007669"/>
    <property type="project" value="InterPro"/>
</dbReference>
<dbReference type="Gene3D" id="3.30.300.10">
    <property type="match status" value="1"/>
</dbReference>
<dbReference type="Pfam" id="PF02773">
    <property type="entry name" value="S-AdoMet_synt_C"/>
    <property type="match status" value="1"/>
</dbReference>
<name>A0A8J6XYV1_9BACT</name>
<evidence type="ECO:0000313" key="4">
    <source>
        <dbReference type="Proteomes" id="UP000648239"/>
    </source>
</evidence>
<reference evidence="3 4" key="1">
    <citation type="submission" date="2020-08" db="EMBL/GenBank/DDBJ databases">
        <title>Acidobacteriota in marine sediments use diverse sulfur dissimilation pathways.</title>
        <authorList>
            <person name="Wasmund K."/>
        </authorList>
    </citation>
    <scope>NUCLEOTIDE SEQUENCE [LARGE SCALE GENOMIC DNA]</scope>
    <source>
        <strain evidence="3">MAG AM4</strain>
    </source>
</reference>
<evidence type="ECO:0000259" key="2">
    <source>
        <dbReference type="Pfam" id="PF02773"/>
    </source>
</evidence>
<gene>
    <name evidence="3" type="ORF">IFK94_14995</name>
</gene>
<organism evidence="3 4">
    <name type="scientific">Candidatus Polarisedimenticola svalbardensis</name>
    <dbReference type="NCBI Taxonomy" id="2886004"/>
    <lineage>
        <taxon>Bacteria</taxon>
        <taxon>Pseudomonadati</taxon>
        <taxon>Acidobacteriota</taxon>
        <taxon>Candidatus Polarisedimenticolia</taxon>
        <taxon>Candidatus Polarisedimenticolales</taxon>
        <taxon>Candidatus Polarisedimenticolaceae</taxon>
        <taxon>Candidatus Polarisedimenticola</taxon>
    </lineage>
</organism>
<evidence type="ECO:0000313" key="3">
    <source>
        <dbReference type="EMBL" id="MBD3869426.1"/>
    </source>
</evidence>
<dbReference type="InterPro" id="IPR022636">
    <property type="entry name" value="S-AdoMet_synthetase_sfam"/>
</dbReference>
<dbReference type="SUPFAM" id="SSF55973">
    <property type="entry name" value="S-adenosylmethionine synthetase"/>
    <property type="match status" value="1"/>
</dbReference>
<dbReference type="AlphaFoldDB" id="A0A8J6XYV1"/>
<keyword evidence="1" id="KW-0479">Metal-binding</keyword>
<comment type="caution">
    <text evidence="3">The sequence shown here is derived from an EMBL/GenBank/DDBJ whole genome shotgun (WGS) entry which is preliminary data.</text>
</comment>
<dbReference type="Proteomes" id="UP000648239">
    <property type="component" value="Unassembled WGS sequence"/>
</dbReference>
<proteinExistence type="predicted"/>
<dbReference type="GO" id="GO:0046872">
    <property type="term" value="F:metal ion binding"/>
    <property type="evidence" value="ECO:0007669"/>
    <property type="project" value="UniProtKB-KW"/>
</dbReference>
<dbReference type="InterPro" id="IPR022630">
    <property type="entry name" value="S-AdoMet_synt_C"/>
</dbReference>